<evidence type="ECO:0000313" key="2">
    <source>
        <dbReference type="EMBL" id="MBC3909358.1"/>
    </source>
</evidence>
<keyword evidence="1" id="KW-0812">Transmembrane</keyword>
<feature type="transmembrane region" description="Helical" evidence="1">
    <location>
        <begin position="268"/>
        <end position="292"/>
    </location>
</feature>
<comment type="caution">
    <text evidence="2">The sequence shown here is derived from an EMBL/GenBank/DDBJ whole genome shotgun (WGS) entry which is preliminary data.</text>
</comment>
<evidence type="ECO:0000313" key="3">
    <source>
        <dbReference type="Proteomes" id="UP000646911"/>
    </source>
</evidence>
<feature type="transmembrane region" description="Helical" evidence="1">
    <location>
        <begin position="304"/>
        <end position="324"/>
    </location>
</feature>
<feature type="transmembrane region" description="Helical" evidence="1">
    <location>
        <begin position="358"/>
        <end position="378"/>
    </location>
</feature>
<protein>
    <recommendedName>
        <fullName evidence="4">ABC-2 type transport system permease protein</fullName>
    </recommendedName>
</protein>
<evidence type="ECO:0000256" key="1">
    <source>
        <dbReference type="SAM" id="Phobius"/>
    </source>
</evidence>
<sequence>MKAIISVWMQPVYARSNAAGLKVLYALLGIIALLPLILFLLARKDESDAISILMALAIGIGVAVGVLLVFWFVLLVPSVALQYSPANAGLVPQLRRNMKVALAIPVLLMPAILALTLVTHLKGLFFQSWLIGVFAMLVYVATLRSKWVVIFIVLLSQLPMWWGNRFSLDPQASWNQPALLMLVGLGLTAAILHWVFAIHGDQHFKREESFSMIQKAMNGEEVTSTHYSLRFFNPYDLLMRWCMVKVDKTGRTPAAVAQLIPFAFGAQVFWLTSFVSVALMSAGLSVYFAVFLHHSSKFAENDMGLAYAAAMVAFVMLPVIYVSMLRATMYQRRGEHSLLLLAAALPPQAEQARIVLHFLLRQFFGLWLLTLLIVAVTMHFSPASTNAAEMAWLACFCLLPLSVMSLHNYARIRSRYETALLLAFALPAFLGLASLGMLKLWPALPVWLICLLIVLVTLPILRWRWQILMQANAVFPAGRAA</sequence>
<accession>A0ABR6ZC97</accession>
<feature type="transmembrane region" description="Helical" evidence="1">
    <location>
        <begin position="419"/>
        <end position="438"/>
    </location>
</feature>
<keyword evidence="1" id="KW-1133">Transmembrane helix</keyword>
<feature type="transmembrane region" description="Helical" evidence="1">
    <location>
        <begin position="444"/>
        <end position="461"/>
    </location>
</feature>
<keyword evidence="3" id="KW-1185">Reference proteome</keyword>
<feature type="transmembrane region" description="Helical" evidence="1">
    <location>
        <begin position="24"/>
        <end position="42"/>
    </location>
</feature>
<dbReference type="RefSeq" id="WP_186954879.1">
    <property type="nucleotide sequence ID" value="NZ_JACOFX010000009.1"/>
</dbReference>
<organism evidence="2 3">
    <name type="scientific">Undibacterium umbellatum</name>
    <dbReference type="NCBI Taxonomy" id="2762300"/>
    <lineage>
        <taxon>Bacteria</taxon>
        <taxon>Pseudomonadati</taxon>
        <taxon>Pseudomonadota</taxon>
        <taxon>Betaproteobacteria</taxon>
        <taxon>Burkholderiales</taxon>
        <taxon>Oxalobacteraceae</taxon>
        <taxon>Undibacterium</taxon>
    </lineage>
</organism>
<feature type="transmembrane region" description="Helical" evidence="1">
    <location>
        <begin position="100"/>
        <end position="118"/>
    </location>
</feature>
<reference evidence="2 3" key="1">
    <citation type="submission" date="2020-08" db="EMBL/GenBank/DDBJ databases">
        <title>Novel species isolated from subtropical streams in China.</title>
        <authorList>
            <person name="Lu H."/>
        </authorList>
    </citation>
    <scope>NUCLEOTIDE SEQUENCE [LARGE SCALE GENOMIC DNA]</scope>
    <source>
        <strain evidence="2 3">NL8W</strain>
    </source>
</reference>
<dbReference type="Proteomes" id="UP000646911">
    <property type="component" value="Unassembled WGS sequence"/>
</dbReference>
<feature type="transmembrane region" description="Helical" evidence="1">
    <location>
        <begin position="390"/>
        <end position="407"/>
    </location>
</feature>
<proteinExistence type="predicted"/>
<keyword evidence="1" id="KW-0472">Membrane</keyword>
<dbReference type="EMBL" id="JACOFX010000009">
    <property type="protein sequence ID" value="MBC3909358.1"/>
    <property type="molecule type" value="Genomic_DNA"/>
</dbReference>
<feature type="transmembrane region" description="Helical" evidence="1">
    <location>
        <begin position="54"/>
        <end position="80"/>
    </location>
</feature>
<gene>
    <name evidence="2" type="ORF">H8L47_17505</name>
</gene>
<feature type="transmembrane region" description="Helical" evidence="1">
    <location>
        <begin position="130"/>
        <end position="158"/>
    </location>
</feature>
<name>A0ABR6ZC97_9BURK</name>
<evidence type="ECO:0008006" key="4">
    <source>
        <dbReference type="Google" id="ProtNLM"/>
    </source>
</evidence>
<feature type="transmembrane region" description="Helical" evidence="1">
    <location>
        <begin position="178"/>
        <end position="196"/>
    </location>
</feature>